<dbReference type="GO" id="GO:0005975">
    <property type="term" value="P:carbohydrate metabolic process"/>
    <property type="evidence" value="ECO:0007669"/>
    <property type="project" value="InterPro"/>
</dbReference>
<proteinExistence type="predicted"/>
<dbReference type="OrthoDB" id="9970124at2759"/>
<dbReference type="InterPro" id="IPR011330">
    <property type="entry name" value="Glyco_hydro/deAcase_b/a-brl"/>
</dbReference>
<protein>
    <submittedName>
        <fullName evidence="1">Uncharacterized protein</fullName>
    </submittedName>
</protein>
<keyword evidence="2" id="KW-1185">Reference proteome</keyword>
<dbReference type="EMBL" id="QGMI01001414">
    <property type="protein sequence ID" value="TVY33343.1"/>
    <property type="molecule type" value="Genomic_DNA"/>
</dbReference>
<comment type="caution">
    <text evidence="1">The sequence shown here is derived from an EMBL/GenBank/DDBJ whole genome shotgun (WGS) entry which is preliminary data.</text>
</comment>
<sequence length="78" mass="8876">MSTPYDLPSDTSKIKEFEWDDHYDFPRDLVGYGENSFDPKWPGGAKIAVSFVINYEELAKLSKTTPQSASPLRKMVTM</sequence>
<dbReference type="AlphaFoldDB" id="A0A8H8RDN3"/>
<dbReference type="Gene3D" id="3.20.20.370">
    <property type="entry name" value="Glycoside hydrolase/deacetylase"/>
    <property type="match status" value="1"/>
</dbReference>
<organism evidence="1 2">
    <name type="scientific">Lachnellula occidentalis</name>
    <dbReference type="NCBI Taxonomy" id="215460"/>
    <lineage>
        <taxon>Eukaryota</taxon>
        <taxon>Fungi</taxon>
        <taxon>Dikarya</taxon>
        <taxon>Ascomycota</taxon>
        <taxon>Pezizomycotina</taxon>
        <taxon>Leotiomycetes</taxon>
        <taxon>Helotiales</taxon>
        <taxon>Lachnaceae</taxon>
        <taxon>Lachnellula</taxon>
    </lineage>
</organism>
<name>A0A8H8RDN3_9HELO</name>
<gene>
    <name evidence="1" type="ORF">LOCC1_G008215</name>
</gene>
<evidence type="ECO:0000313" key="1">
    <source>
        <dbReference type="EMBL" id="TVY33343.1"/>
    </source>
</evidence>
<reference evidence="1 2" key="1">
    <citation type="submission" date="2018-05" db="EMBL/GenBank/DDBJ databases">
        <title>Genome sequencing and assembly of the regulated plant pathogen Lachnellula willkommii and related sister species for the development of diagnostic species identification markers.</title>
        <authorList>
            <person name="Giroux E."/>
            <person name="Bilodeau G."/>
        </authorList>
    </citation>
    <scope>NUCLEOTIDE SEQUENCE [LARGE SCALE GENOMIC DNA]</scope>
    <source>
        <strain evidence="1 2">CBS 160.35</strain>
    </source>
</reference>
<dbReference type="Proteomes" id="UP000443090">
    <property type="component" value="Unassembled WGS sequence"/>
</dbReference>
<accession>A0A8H8RDN3</accession>
<dbReference type="SUPFAM" id="SSF88713">
    <property type="entry name" value="Glycoside hydrolase/deacetylase"/>
    <property type="match status" value="1"/>
</dbReference>
<evidence type="ECO:0000313" key="2">
    <source>
        <dbReference type="Proteomes" id="UP000443090"/>
    </source>
</evidence>